<name>A0A2P2IML4_RHIMU</name>
<dbReference type="EMBL" id="GGEC01001972">
    <property type="protein sequence ID" value="MBW82455.1"/>
    <property type="molecule type" value="Transcribed_RNA"/>
</dbReference>
<evidence type="ECO:0000313" key="1">
    <source>
        <dbReference type="EMBL" id="MBW82455.1"/>
    </source>
</evidence>
<protein>
    <submittedName>
        <fullName evidence="1">Uncharacterized protein MANES_13G130700</fullName>
    </submittedName>
</protein>
<dbReference type="AlphaFoldDB" id="A0A2P2IML4"/>
<accession>A0A2P2IML4</accession>
<proteinExistence type="predicted"/>
<organism evidence="1">
    <name type="scientific">Rhizophora mucronata</name>
    <name type="common">Asiatic mangrove</name>
    <dbReference type="NCBI Taxonomy" id="61149"/>
    <lineage>
        <taxon>Eukaryota</taxon>
        <taxon>Viridiplantae</taxon>
        <taxon>Streptophyta</taxon>
        <taxon>Embryophyta</taxon>
        <taxon>Tracheophyta</taxon>
        <taxon>Spermatophyta</taxon>
        <taxon>Magnoliopsida</taxon>
        <taxon>eudicotyledons</taxon>
        <taxon>Gunneridae</taxon>
        <taxon>Pentapetalae</taxon>
        <taxon>rosids</taxon>
        <taxon>fabids</taxon>
        <taxon>Malpighiales</taxon>
        <taxon>Rhizophoraceae</taxon>
        <taxon>Rhizophora</taxon>
    </lineage>
</organism>
<sequence length="78" mass="8926">MLTSIILREVIPQVIICRFCIIQRNIIWIIKGSLSNARGRCCPIQNFCSFKKKVLLLDDIPLAIGQVIINNSIRHHRG</sequence>
<reference evidence="1" key="1">
    <citation type="submission" date="2018-02" db="EMBL/GenBank/DDBJ databases">
        <title>Rhizophora mucronata_Transcriptome.</title>
        <authorList>
            <person name="Meera S.P."/>
            <person name="Sreeshan A."/>
            <person name="Augustine A."/>
        </authorList>
    </citation>
    <scope>NUCLEOTIDE SEQUENCE</scope>
    <source>
        <tissue evidence="1">Leaf</tissue>
    </source>
</reference>